<accession>A0ABV0S6C1</accession>
<comment type="caution">
    <text evidence="2">The sequence shown here is derived from an EMBL/GenBank/DDBJ whole genome shotgun (WGS) entry which is preliminary data.</text>
</comment>
<feature type="region of interest" description="Disordered" evidence="1">
    <location>
        <begin position="1"/>
        <end position="60"/>
    </location>
</feature>
<proteinExistence type="predicted"/>
<keyword evidence="3" id="KW-1185">Reference proteome</keyword>
<name>A0ABV0S6C1_9TELE</name>
<protein>
    <submittedName>
        <fullName evidence="2">Uncharacterized protein</fullName>
    </submittedName>
</protein>
<reference evidence="2 3" key="1">
    <citation type="submission" date="2021-06" db="EMBL/GenBank/DDBJ databases">
        <authorList>
            <person name="Palmer J.M."/>
        </authorList>
    </citation>
    <scope>NUCLEOTIDE SEQUENCE [LARGE SCALE GENOMIC DNA]</scope>
    <source>
        <strain evidence="2 3">XC_2019</strain>
        <tissue evidence="2">Muscle</tissue>
    </source>
</reference>
<evidence type="ECO:0000313" key="3">
    <source>
        <dbReference type="Proteomes" id="UP001434883"/>
    </source>
</evidence>
<evidence type="ECO:0000256" key="1">
    <source>
        <dbReference type="SAM" id="MobiDB-lite"/>
    </source>
</evidence>
<gene>
    <name evidence="2" type="ORF">XENOCAPTIV_027047</name>
</gene>
<evidence type="ECO:0000313" key="2">
    <source>
        <dbReference type="EMBL" id="MEQ2215077.1"/>
    </source>
</evidence>
<sequence>MLEGSEARAWIGNARKGRDGRKHQQQQTSRQRSPGRRMNGAKRASFSHSGFPPSSALQPETCPKMMLKGALLLGVLVGINQGERDASVSAYCSLKIALKHLSVSTSSTRPRAGS</sequence>
<dbReference type="Proteomes" id="UP001434883">
    <property type="component" value="Unassembled WGS sequence"/>
</dbReference>
<dbReference type="EMBL" id="JAHRIN010067908">
    <property type="protein sequence ID" value="MEQ2215077.1"/>
    <property type="molecule type" value="Genomic_DNA"/>
</dbReference>
<organism evidence="2 3">
    <name type="scientific">Xenoophorus captivus</name>
    <dbReference type="NCBI Taxonomy" id="1517983"/>
    <lineage>
        <taxon>Eukaryota</taxon>
        <taxon>Metazoa</taxon>
        <taxon>Chordata</taxon>
        <taxon>Craniata</taxon>
        <taxon>Vertebrata</taxon>
        <taxon>Euteleostomi</taxon>
        <taxon>Actinopterygii</taxon>
        <taxon>Neopterygii</taxon>
        <taxon>Teleostei</taxon>
        <taxon>Neoteleostei</taxon>
        <taxon>Acanthomorphata</taxon>
        <taxon>Ovalentaria</taxon>
        <taxon>Atherinomorphae</taxon>
        <taxon>Cyprinodontiformes</taxon>
        <taxon>Goodeidae</taxon>
        <taxon>Xenoophorus</taxon>
    </lineage>
</organism>